<protein>
    <submittedName>
        <fullName evidence="3">Uncharacterized protein</fullName>
    </submittedName>
</protein>
<accession>A0A814HUC8</accession>
<dbReference type="EMBL" id="CAJNOM010000188">
    <property type="protein sequence ID" value="CAF1199988.1"/>
    <property type="molecule type" value="Genomic_DNA"/>
</dbReference>
<keyword evidence="5" id="KW-1185">Reference proteome</keyword>
<keyword evidence="2" id="KW-0472">Membrane</keyword>
<dbReference type="EMBL" id="CAJNOI010000078">
    <property type="protein sequence ID" value="CAF1014252.1"/>
    <property type="molecule type" value="Genomic_DNA"/>
</dbReference>
<proteinExistence type="predicted"/>
<keyword evidence="2" id="KW-1133">Transmembrane helix</keyword>
<dbReference type="Proteomes" id="UP000663877">
    <property type="component" value="Unassembled WGS sequence"/>
</dbReference>
<dbReference type="AlphaFoldDB" id="A0A814HUC8"/>
<evidence type="ECO:0000256" key="2">
    <source>
        <dbReference type="SAM" id="Phobius"/>
    </source>
</evidence>
<dbReference type="Proteomes" id="UP000663832">
    <property type="component" value="Unassembled WGS sequence"/>
</dbReference>
<feature type="region of interest" description="Disordered" evidence="1">
    <location>
        <begin position="435"/>
        <end position="459"/>
    </location>
</feature>
<evidence type="ECO:0000256" key="1">
    <source>
        <dbReference type="SAM" id="MobiDB-lite"/>
    </source>
</evidence>
<gene>
    <name evidence="3" type="ORF">BJG266_LOCUS16637</name>
    <name evidence="4" type="ORF">QVE165_LOCUS25752</name>
</gene>
<reference evidence="3" key="1">
    <citation type="submission" date="2021-02" db="EMBL/GenBank/DDBJ databases">
        <authorList>
            <person name="Nowell W R."/>
        </authorList>
    </citation>
    <scope>NUCLEOTIDE SEQUENCE</scope>
</reference>
<evidence type="ECO:0000313" key="6">
    <source>
        <dbReference type="Proteomes" id="UP000663877"/>
    </source>
</evidence>
<evidence type="ECO:0000313" key="4">
    <source>
        <dbReference type="EMBL" id="CAF1199988.1"/>
    </source>
</evidence>
<evidence type="ECO:0000313" key="5">
    <source>
        <dbReference type="Proteomes" id="UP000663832"/>
    </source>
</evidence>
<organism evidence="3 6">
    <name type="scientific">Adineta steineri</name>
    <dbReference type="NCBI Taxonomy" id="433720"/>
    <lineage>
        <taxon>Eukaryota</taxon>
        <taxon>Metazoa</taxon>
        <taxon>Spiralia</taxon>
        <taxon>Gnathifera</taxon>
        <taxon>Rotifera</taxon>
        <taxon>Eurotatoria</taxon>
        <taxon>Bdelloidea</taxon>
        <taxon>Adinetida</taxon>
        <taxon>Adinetidae</taxon>
        <taxon>Adineta</taxon>
    </lineage>
</organism>
<name>A0A814HUC8_9BILA</name>
<keyword evidence="2" id="KW-0812">Transmembrane</keyword>
<feature type="transmembrane region" description="Helical" evidence="2">
    <location>
        <begin position="561"/>
        <end position="585"/>
    </location>
</feature>
<sequence>MKGIDVIREGQQITQKNPEEDKLILLYLYFRSSSMALFYLYIFLLSLSLTYSCDIFVDMTCTCYDSNEVRCTMSKFAPLIFSSPSVALTKKFHSIDLKFESDEKIELEKNYFHKLNQLLPESTRRSVTITFRFHSFQSFHAKTNSFANLFQGITSPNKRLTVELQPLKAETIVFDQNAFDNIHVNEFSMFADSLSSPFESVFNNTNITNLNIEGAIVTHDPSLVKQFTGHIQSLKITRMIDTVNDEEFPPFPVQSYTIEAHKMRTLDALSFRNYPQLTGLNIIQPDVSITPKILQGLDNILTLKSLSLDAERIADGALKYVKHIHTLILGSYLKILDVESLNSLKSLQQLDVRYVQFSTLQGNTSCALADFINRRRMLGLTVYLPTENSDCDCILVFLNNMVDDGSQLVKCQSTNNDRCLFSSCSIVSEYFTRKQKEDIEEQQQKQQQNTPPLSTPSAPVDIPFVPPSVDMDGNDLPYYPDENIDEHAIQTTTSSTINLNEVNVYDDNDLPTKNINIIPTTPIPSLSDLEEELDNEYSTPLAKRVHPDSKKHSNKPLVVSWIPFAIIGSCLFLTLVIAMISYIIYHKKPSIVMNTISDDELLFYGSVETNFAYHYGTVNLSHKNPIDECTLNSKILSPIETEDHQLILPDIPASFIQIQHTTNNIGTISDEFCYPLIKTKLASPLKGIISGTRSALIKSKSSKWYRLKGCGDNTDGFLIKSLSNTRSTIRGCAFLHTTYRELIMTDYISHILSQHKIECANISIGWFEYKLENENCHKINSDIPIIQDIHLHQWSRIVRCCILMETLGNKRLSDHVLYGIEQLFYSIISNDKSHPINQSNLISLFSSERLTKSDQNNEQFIPLSTWFASLTNILEPIDYQNSHWLDLSSHFSDEIPLDIDENYCKILWKNNINIINNTLYTEQSLGDLLCLLYKRFGFECGSILGLMHYHRISWGTYTDELGIHCNAHPNNLVIKLPSSTSPFFLAPLDFDMSFIEKSYQPNQMNTQSFDEIIKLELSGFQLTLAGDSQMSSGVTTWIEMPDDQWTSARWLLRDIMLNEFNRSYNETIQNGSIQSFDSFSNIQNQAMQSIIRLALIKTMNETG</sequence>
<dbReference type="SUPFAM" id="SSF52047">
    <property type="entry name" value="RNI-like"/>
    <property type="match status" value="1"/>
</dbReference>
<feature type="transmembrane region" description="Helical" evidence="2">
    <location>
        <begin position="36"/>
        <end position="57"/>
    </location>
</feature>
<dbReference type="OrthoDB" id="10255449at2759"/>
<evidence type="ECO:0000313" key="3">
    <source>
        <dbReference type="EMBL" id="CAF1014252.1"/>
    </source>
</evidence>
<comment type="caution">
    <text evidence="3">The sequence shown here is derived from an EMBL/GenBank/DDBJ whole genome shotgun (WGS) entry which is preliminary data.</text>
</comment>